<accession>A0A0H2TX11</accession>
<protein>
    <submittedName>
        <fullName evidence="2">Uncharacterized protein</fullName>
    </submittedName>
</protein>
<evidence type="ECO:0000313" key="2">
    <source>
        <dbReference type="EMBL" id="KLU81949.1"/>
    </source>
</evidence>
<organism evidence="2">
    <name type="scientific">Magnaporthiopsis poae (strain ATCC 64411 / 73-15)</name>
    <name type="common">Kentucky bluegrass fungus</name>
    <name type="synonym">Magnaporthe poae</name>
    <dbReference type="NCBI Taxonomy" id="644358"/>
    <lineage>
        <taxon>Eukaryota</taxon>
        <taxon>Fungi</taxon>
        <taxon>Dikarya</taxon>
        <taxon>Ascomycota</taxon>
        <taxon>Pezizomycotina</taxon>
        <taxon>Sordariomycetes</taxon>
        <taxon>Sordariomycetidae</taxon>
        <taxon>Magnaporthales</taxon>
        <taxon>Magnaporthaceae</taxon>
        <taxon>Magnaporthiopsis</taxon>
    </lineage>
</organism>
<dbReference type="AlphaFoldDB" id="A0A0H2TX11"/>
<sequence>MCLVHNVPQDGDAEWAEFITAWVLRAYRGLDRGGLRSLRTCQTKRNPLSQSDMMHLCPQFPPSKTRKRHSPERQTRQLAVSCPRATSAGSTSGCFDVGPLCPRKQREGRCRQAPGIQSRLTRRQPPPLKWREGVRRQKGRRNAGLMACQNRARRLECICRGLQKQRTVLDYWAQTLRSILIWPLVTAPNARFTRKPPAAFQIRQGRVCPTPDLFVCFPCLLFFFVCSCCWRIRQARCPASLAPPRPPFSHVFSGRSASPGSVIPESRETAARMDGPISTA</sequence>
<dbReference type="VEuPathDB" id="FungiDB:MAPG_01029"/>
<proteinExistence type="predicted"/>
<evidence type="ECO:0000256" key="1">
    <source>
        <dbReference type="SAM" id="MobiDB-lite"/>
    </source>
</evidence>
<dbReference type="EMBL" id="GL876966">
    <property type="protein sequence ID" value="KLU81949.1"/>
    <property type="molecule type" value="Genomic_DNA"/>
</dbReference>
<reference evidence="2" key="1">
    <citation type="submission" date="2010-05" db="EMBL/GenBank/DDBJ databases">
        <title>The Genome Sequence of Magnaporthe poae strain ATCC 64411.</title>
        <authorList>
            <consortium name="The Broad Institute Genome Sequencing Platform"/>
            <consortium name="Broad Institute Genome Sequencing Center for Infectious Disease"/>
            <person name="Ma L.-J."/>
            <person name="Dead R."/>
            <person name="Young S."/>
            <person name="Zeng Q."/>
            <person name="Koehrsen M."/>
            <person name="Alvarado L."/>
            <person name="Berlin A."/>
            <person name="Chapman S.B."/>
            <person name="Chen Z."/>
            <person name="Freedman E."/>
            <person name="Gellesch M."/>
            <person name="Goldberg J."/>
            <person name="Griggs A."/>
            <person name="Gujja S."/>
            <person name="Heilman E.R."/>
            <person name="Heiman D."/>
            <person name="Hepburn T."/>
            <person name="Howarth C."/>
            <person name="Jen D."/>
            <person name="Larson L."/>
            <person name="Mehta T."/>
            <person name="Neiman D."/>
            <person name="Pearson M."/>
            <person name="Roberts A."/>
            <person name="Saif S."/>
            <person name="Shea T."/>
            <person name="Shenoy N."/>
            <person name="Sisk P."/>
            <person name="Stolte C."/>
            <person name="Sykes S."/>
            <person name="Walk T."/>
            <person name="White J."/>
            <person name="Yandava C."/>
            <person name="Haas B."/>
            <person name="Nusbaum C."/>
            <person name="Birren B."/>
        </authorList>
    </citation>
    <scope>NUCLEOTIDE SEQUENCE</scope>
    <source>
        <strain evidence="2">ATCC 64411</strain>
    </source>
</reference>
<gene>
    <name evidence="2" type="ORF">MAPG_01029</name>
</gene>
<name>A0A0H2TX11_MAGP6</name>
<feature type="non-terminal residue" evidence="2">
    <location>
        <position position="280"/>
    </location>
</feature>
<feature type="region of interest" description="Disordered" evidence="1">
    <location>
        <begin position="252"/>
        <end position="280"/>
    </location>
</feature>
<reference evidence="2" key="2">
    <citation type="submission" date="2011-03" db="EMBL/GenBank/DDBJ databases">
        <title>Annotation of Magnaporthe poae ATCC 64411.</title>
        <authorList>
            <person name="Ma L.-J."/>
            <person name="Dead R."/>
            <person name="Young S.K."/>
            <person name="Zeng Q."/>
            <person name="Gargeya S."/>
            <person name="Fitzgerald M."/>
            <person name="Haas B."/>
            <person name="Abouelleil A."/>
            <person name="Alvarado L."/>
            <person name="Arachchi H.M."/>
            <person name="Berlin A."/>
            <person name="Brown A."/>
            <person name="Chapman S.B."/>
            <person name="Chen Z."/>
            <person name="Dunbar C."/>
            <person name="Freedman E."/>
            <person name="Gearin G."/>
            <person name="Gellesch M."/>
            <person name="Goldberg J."/>
            <person name="Griggs A."/>
            <person name="Gujja S."/>
            <person name="Heiman D."/>
            <person name="Howarth C."/>
            <person name="Larson L."/>
            <person name="Lui A."/>
            <person name="MacDonald P.J.P."/>
            <person name="Mehta T."/>
            <person name="Montmayeur A."/>
            <person name="Murphy C."/>
            <person name="Neiman D."/>
            <person name="Pearson M."/>
            <person name="Priest M."/>
            <person name="Roberts A."/>
            <person name="Saif S."/>
            <person name="Shea T."/>
            <person name="Shenoy N."/>
            <person name="Sisk P."/>
            <person name="Stolte C."/>
            <person name="Sykes S."/>
            <person name="Yandava C."/>
            <person name="Wortman J."/>
            <person name="Nusbaum C."/>
            <person name="Birren B."/>
        </authorList>
    </citation>
    <scope>NUCLEOTIDE SEQUENCE</scope>
    <source>
        <strain evidence="2">ATCC 64411</strain>
    </source>
</reference>